<evidence type="ECO:0000256" key="3">
    <source>
        <dbReference type="ARBA" id="ARBA00023054"/>
    </source>
</evidence>
<dbReference type="InterPro" id="IPR019515">
    <property type="entry name" value="VPS54_N"/>
</dbReference>
<sequence length="850" mass="98437">MLRLEELRELREQPTDPQAQQEIINSIEEVYFSNDSFDIVKYELEKLPPVLNLQELEENRDKLKQQQAAVSKKVADLILEKQPAYVKELERVTSLQTSLQLAAVICTNGRRHLNIAKEGFTQASLGLLANQRKRQLLMGLLKSLRTIKTLQQTDVRLSEMLEEEDYPGAIQLCLECQKAASTFKHYSCISELNSKLQDTLEQIEEQLDVALSKICKNFDINHYTKVQQAYRLLGKTQTAMDQLHMHFTQAIHNTVFQVVLGYVELCAGNTDTKFQKLQYKDLCMHITSDSYIPCLADLCKALWEVMLSYYRTMEWHEKYDCGEQPPSSDGSSVMGAEETTFDRSYVKKKLEHGLSRIWQDVQLKVKTYLLGTDMSNFKYDDFIFVLDIVSRLMQVGEEFCGSKSEVLQESIRKQSVNYFKNYHRTRLEELRMFLENETWELCPVKSSFSILQLHQYCNGGNPFEIPANNKDDETEDVLASNGYESDEQEKSAYQEYDSDSDVPEELKRDYVDEQTGDAPVKSMSRETLRSKKRSDYCLNKVNAPILTNTTLNVIRLVGKYMQMMNILKPIAFDVIHFMSQLFDYYMYAIFTFFGRNDTFESTGLGLSSSRLRTTLNRIQESLIDLDVSSDAAGSLTAAEERKEKVPIPHLSHLVILTSGNTLYGLAERVVATESLVFLAEQFEFLQSHLDAVMPPAKKPFLQQFYSQEFEQFNRRMNEVSKRVRIPLPVSNILWEHCIRLANRTIVEGYANVKKCSNEGRALMQLDFQQFLMKLEKLTDIRPIPDKEFVETYIKAYYLTENDMERWIKEHREYSTKQLTNLVNVCLGTHINKKAKQKLLAAIDDIDRPKR</sequence>
<keyword evidence="1" id="KW-0813">Transport</keyword>
<keyword evidence="9" id="KW-1185">Reference proteome</keyword>
<evidence type="ECO:0000313" key="9">
    <source>
        <dbReference type="Proteomes" id="UP000826234"/>
    </source>
</evidence>
<keyword evidence="3 4" id="KW-0175">Coiled coil</keyword>
<organism evidence="8 9">
    <name type="scientific">Phrynosoma platyrhinos</name>
    <name type="common">Desert horned lizard</name>
    <dbReference type="NCBI Taxonomy" id="52577"/>
    <lineage>
        <taxon>Eukaryota</taxon>
        <taxon>Metazoa</taxon>
        <taxon>Chordata</taxon>
        <taxon>Craniata</taxon>
        <taxon>Vertebrata</taxon>
        <taxon>Euteleostomi</taxon>
        <taxon>Lepidosauria</taxon>
        <taxon>Squamata</taxon>
        <taxon>Bifurcata</taxon>
        <taxon>Unidentata</taxon>
        <taxon>Episquamata</taxon>
        <taxon>Toxicofera</taxon>
        <taxon>Iguania</taxon>
        <taxon>Phrynosomatidae</taxon>
        <taxon>Phrynosomatinae</taxon>
        <taxon>Phrynosoma</taxon>
    </lineage>
</organism>
<dbReference type="PANTHER" id="PTHR13258">
    <property type="entry name" value="SYNDETIN"/>
    <property type="match status" value="1"/>
</dbReference>
<dbReference type="PANTHER" id="PTHR13258:SF0">
    <property type="entry name" value="SYNDETIN"/>
    <property type="match status" value="1"/>
</dbReference>
<evidence type="ECO:0000256" key="4">
    <source>
        <dbReference type="SAM" id="Coils"/>
    </source>
</evidence>
<feature type="domain" description="Syndetin C-terminal" evidence="6">
    <location>
        <begin position="707"/>
        <end position="843"/>
    </location>
</feature>
<dbReference type="Proteomes" id="UP000826234">
    <property type="component" value="Unassembled WGS sequence"/>
</dbReference>
<dbReference type="Pfam" id="PF10475">
    <property type="entry name" value="Vps54_N"/>
    <property type="match status" value="1"/>
</dbReference>
<name>A0ABQ7TDE1_PHRPL</name>
<evidence type="ECO:0008006" key="10">
    <source>
        <dbReference type="Google" id="ProtNLM"/>
    </source>
</evidence>
<dbReference type="InterPro" id="IPR019514">
    <property type="entry name" value="Syndetin_C"/>
</dbReference>
<comment type="caution">
    <text evidence="8">The sequence shown here is derived from an EMBL/GenBank/DDBJ whole genome shotgun (WGS) entry which is preliminary data.</text>
</comment>
<dbReference type="InterPro" id="IPR040047">
    <property type="entry name" value="VPS50"/>
</dbReference>
<evidence type="ECO:0000313" key="8">
    <source>
        <dbReference type="EMBL" id="KAH0627455.1"/>
    </source>
</evidence>
<gene>
    <name evidence="8" type="ORF">JD844_003178</name>
</gene>
<evidence type="ECO:0000256" key="1">
    <source>
        <dbReference type="ARBA" id="ARBA00022448"/>
    </source>
</evidence>
<feature type="domain" description="Vacuolar protein sorting-associated protein 54 N-terminal" evidence="7">
    <location>
        <begin position="24"/>
        <end position="315"/>
    </location>
</feature>
<keyword evidence="2" id="KW-0653">Protein transport</keyword>
<evidence type="ECO:0000259" key="7">
    <source>
        <dbReference type="Pfam" id="PF10475"/>
    </source>
</evidence>
<proteinExistence type="predicted"/>
<evidence type="ECO:0000256" key="2">
    <source>
        <dbReference type="ARBA" id="ARBA00022927"/>
    </source>
</evidence>
<dbReference type="EMBL" id="JAIPUX010000521">
    <property type="protein sequence ID" value="KAH0627455.1"/>
    <property type="molecule type" value="Genomic_DNA"/>
</dbReference>
<dbReference type="Pfam" id="PF10474">
    <property type="entry name" value="Syndetin_C"/>
    <property type="match status" value="1"/>
</dbReference>
<protein>
    <recommendedName>
        <fullName evidence="10">Syndetin</fullName>
    </recommendedName>
</protein>
<reference evidence="8 9" key="1">
    <citation type="journal article" date="2022" name="Gigascience">
        <title>A chromosome-level genome assembly and annotation of the desert horned lizard, Phrynosoma platyrhinos, provides insight into chromosomal rearrangements among reptiles.</title>
        <authorList>
            <person name="Koochekian N."/>
            <person name="Ascanio A."/>
            <person name="Farleigh K."/>
            <person name="Card D.C."/>
            <person name="Schield D.R."/>
            <person name="Castoe T.A."/>
            <person name="Jezkova T."/>
        </authorList>
    </citation>
    <scope>NUCLEOTIDE SEQUENCE [LARGE SCALE GENOMIC DNA]</scope>
    <source>
        <strain evidence="8">NK-2021</strain>
    </source>
</reference>
<feature type="region of interest" description="Disordered" evidence="5">
    <location>
        <begin position="481"/>
        <end position="502"/>
    </location>
</feature>
<accession>A0ABQ7TDE1</accession>
<evidence type="ECO:0000259" key="6">
    <source>
        <dbReference type="Pfam" id="PF10474"/>
    </source>
</evidence>
<evidence type="ECO:0000256" key="5">
    <source>
        <dbReference type="SAM" id="MobiDB-lite"/>
    </source>
</evidence>
<feature type="coiled-coil region" evidence="4">
    <location>
        <begin position="186"/>
        <end position="213"/>
    </location>
</feature>